<protein>
    <submittedName>
        <fullName evidence="2">Unannotated protein</fullName>
    </submittedName>
</protein>
<accession>A0A6J6EAV9</accession>
<evidence type="ECO:0000313" key="2">
    <source>
        <dbReference type="EMBL" id="CAB4573680.1"/>
    </source>
</evidence>
<organism evidence="2">
    <name type="scientific">freshwater metagenome</name>
    <dbReference type="NCBI Taxonomy" id="449393"/>
    <lineage>
        <taxon>unclassified sequences</taxon>
        <taxon>metagenomes</taxon>
        <taxon>ecological metagenomes</taxon>
    </lineage>
</organism>
<reference evidence="2" key="1">
    <citation type="submission" date="2020-05" db="EMBL/GenBank/DDBJ databases">
        <authorList>
            <person name="Chiriac C."/>
            <person name="Salcher M."/>
            <person name="Ghai R."/>
            <person name="Kavagutti S V."/>
        </authorList>
    </citation>
    <scope>NUCLEOTIDE SEQUENCE</scope>
</reference>
<dbReference type="AlphaFoldDB" id="A0A6J6EAV9"/>
<sequence length="223" mass="24594">MRIFRKGVNEEFDDSVYYVDDPVEYHAAENPAKNPLKFGVVTFISVLGIAFGANLLINVTSGNTIEFGQAIQVTAVCQGKTSPSKNMMLTPYAGFQNASGTGKFTLDSILLENVDRDCVGKDFTIKLFSNSSSDALTISETATSVGVYQGFQSFRFWWADSVTVTSMSRQYTDVELLNDTSDATDFNANESAFLITFDPDQVENFADAREVFKITIESNNHTN</sequence>
<name>A0A6J6EAV9_9ZZZZ</name>
<keyword evidence="1" id="KW-0472">Membrane</keyword>
<dbReference type="EMBL" id="CAEZTV010000007">
    <property type="protein sequence ID" value="CAB4573680.1"/>
    <property type="molecule type" value="Genomic_DNA"/>
</dbReference>
<proteinExistence type="predicted"/>
<evidence type="ECO:0000256" key="1">
    <source>
        <dbReference type="SAM" id="Phobius"/>
    </source>
</evidence>
<keyword evidence="1" id="KW-1133">Transmembrane helix</keyword>
<feature type="transmembrane region" description="Helical" evidence="1">
    <location>
        <begin position="38"/>
        <end position="57"/>
    </location>
</feature>
<gene>
    <name evidence="2" type="ORF">UFOPK1747_00129</name>
</gene>
<keyword evidence="1" id="KW-0812">Transmembrane</keyword>